<evidence type="ECO:0000313" key="1">
    <source>
        <dbReference type="EMBL" id="SEW44133.1"/>
    </source>
</evidence>
<dbReference type="Proteomes" id="UP000199167">
    <property type="component" value="Unassembled WGS sequence"/>
</dbReference>
<protein>
    <submittedName>
        <fullName evidence="1">Uncharacterized protein</fullName>
    </submittedName>
</protein>
<organism evidence="1 2">
    <name type="scientific">Cognatiyoonia koreensis</name>
    <dbReference type="NCBI Taxonomy" id="364200"/>
    <lineage>
        <taxon>Bacteria</taxon>
        <taxon>Pseudomonadati</taxon>
        <taxon>Pseudomonadota</taxon>
        <taxon>Alphaproteobacteria</taxon>
        <taxon>Rhodobacterales</taxon>
        <taxon>Paracoccaceae</taxon>
        <taxon>Cognatiyoonia</taxon>
    </lineage>
</organism>
<accession>A0A1I0RS46</accession>
<keyword evidence="2" id="KW-1185">Reference proteome</keyword>
<sequence length="48" mass="5373">MPPSFEILGSIVSVKCRYGNLGLNLAVMAMQSREIAGFTTEFRINHWS</sequence>
<name>A0A1I0RS46_9RHOB</name>
<gene>
    <name evidence="1" type="ORF">SAMN04488515_3160</name>
</gene>
<dbReference type="EMBL" id="FOIZ01000002">
    <property type="protein sequence ID" value="SEW44133.1"/>
    <property type="molecule type" value="Genomic_DNA"/>
</dbReference>
<dbReference type="AlphaFoldDB" id="A0A1I0RS46"/>
<dbReference type="STRING" id="364200.SAMN04488515_3160"/>
<reference evidence="1 2" key="1">
    <citation type="submission" date="2016-10" db="EMBL/GenBank/DDBJ databases">
        <authorList>
            <person name="de Groot N.N."/>
        </authorList>
    </citation>
    <scope>NUCLEOTIDE SEQUENCE [LARGE SCALE GENOMIC DNA]</scope>
    <source>
        <strain evidence="1 2">DSM 17925</strain>
    </source>
</reference>
<proteinExistence type="predicted"/>
<evidence type="ECO:0000313" key="2">
    <source>
        <dbReference type="Proteomes" id="UP000199167"/>
    </source>
</evidence>